<dbReference type="Proteomes" id="UP000031549">
    <property type="component" value="Unassembled WGS sequence"/>
</dbReference>
<dbReference type="EMBL" id="JTCM02000099">
    <property type="protein sequence ID" value="NEU76211.1"/>
    <property type="molecule type" value="Genomic_DNA"/>
</dbReference>
<dbReference type="RefSeq" id="WP_039741839.1">
    <property type="nucleotide sequence ID" value="NZ_JTCM02000099.1"/>
</dbReference>
<name>A0A846HIH0_9CYAN</name>
<comment type="caution">
    <text evidence="1">The sequence shown here is derived from an EMBL/GenBank/DDBJ whole genome shotgun (WGS) entry which is preliminary data.</text>
</comment>
<protein>
    <submittedName>
        <fullName evidence="1">Uncharacterized protein</fullName>
    </submittedName>
</protein>
<organism evidence="1 2">
    <name type="scientific">Hassallia byssoidea VB512170</name>
    <dbReference type="NCBI Taxonomy" id="1304833"/>
    <lineage>
        <taxon>Bacteria</taxon>
        <taxon>Bacillati</taxon>
        <taxon>Cyanobacteriota</taxon>
        <taxon>Cyanophyceae</taxon>
        <taxon>Nostocales</taxon>
        <taxon>Tolypothrichaceae</taxon>
        <taxon>Hassallia</taxon>
    </lineage>
</organism>
<evidence type="ECO:0000313" key="1">
    <source>
        <dbReference type="EMBL" id="NEU76211.1"/>
    </source>
</evidence>
<evidence type="ECO:0000313" key="2">
    <source>
        <dbReference type="Proteomes" id="UP000031549"/>
    </source>
</evidence>
<reference evidence="1 2" key="1">
    <citation type="journal article" date="2015" name="Genome Announc.">
        <title>Draft Genome Sequence of Cyanobacterium Hassallia byssoidea Strain VB512170, Isolated from Monuments in India.</title>
        <authorList>
            <person name="Singh D."/>
            <person name="Chandrababunaidu M.M."/>
            <person name="Panda A."/>
            <person name="Sen D."/>
            <person name="Bhattacharyya S."/>
            <person name="Adhikary S.P."/>
            <person name="Tripathy S."/>
        </authorList>
    </citation>
    <scope>NUCLEOTIDE SEQUENCE [LARGE SCALE GENOMIC DNA]</scope>
    <source>
        <strain evidence="1 2">VB512170</strain>
    </source>
</reference>
<keyword evidence="2" id="KW-1185">Reference proteome</keyword>
<proteinExistence type="predicted"/>
<gene>
    <name evidence="1" type="ORF">PI95_027715</name>
</gene>
<sequence>MSALNESNSRLEGNKLHISLMLKVPIDIEVELGISPTIHQNKQDLVSQTENLKSAVVMSEVNQVEFEEQIRALSNQIVTQLFQEGKAFSTLPETQILENLPKQISTSLPDSSTGDILLSEKDNVYIEEVTQLPERQNRRFVDSLNDGLTLAVNVVGTALFLGKLANYSWE</sequence>
<accession>A0A846HIH0</accession>
<dbReference type="AlphaFoldDB" id="A0A846HIH0"/>